<dbReference type="EMBL" id="JACOFX010000019">
    <property type="protein sequence ID" value="MBC3910739.1"/>
    <property type="molecule type" value="Genomic_DNA"/>
</dbReference>
<dbReference type="Proteomes" id="UP000646911">
    <property type="component" value="Unassembled WGS sequence"/>
</dbReference>
<accession>A0ABR6ZGC5</accession>
<sequence>MKIPLTLLQLEMACEDVASIIMVSMSNRLRDVDVYKTRSFARSVADSFDTRFPELPADTRLQTRRIYMQTVSDQYLAEQAVIQHQVETFRQYGENKFRDGAIKACKHGLANIPQNEALPVLQLTK</sequence>
<name>A0ABR6ZGC5_9BURK</name>
<organism evidence="1 2">
    <name type="scientific">Undibacterium umbellatum</name>
    <dbReference type="NCBI Taxonomy" id="2762300"/>
    <lineage>
        <taxon>Bacteria</taxon>
        <taxon>Pseudomonadati</taxon>
        <taxon>Pseudomonadota</taxon>
        <taxon>Betaproteobacteria</taxon>
        <taxon>Burkholderiales</taxon>
        <taxon>Oxalobacteraceae</taxon>
        <taxon>Undibacterium</taxon>
    </lineage>
</organism>
<comment type="caution">
    <text evidence="1">The sequence shown here is derived from an EMBL/GenBank/DDBJ whole genome shotgun (WGS) entry which is preliminary data.</text>
</comment>
<evidence type="ECO:0000313" key="2">
    <source>
        <dbReference type="Proteomes" id="UP000646911"/>
    </source>
</evidence>
<proteinExistence type="predicted"/>
<reference evidence="1 2" key="1">
    <citation type="submission" date="2020-08" db="EMBL/GenBank/DDBJ databases">
        <title>Novel species isolated from subtropical streams in China.</title>
        <authorList>
            <person name="Lu H."/>
        </authorList>
    </citation>
    <scope>NUCLEOTIDE SEQUENCE [LARGE SCALE GENOMIC DNA]</scope>
    <source>
        <strain evidence="1 2">NL8W</strain>
    </source>
</reference>
<protein>
    <submittedName>
        <fullName evidence="1">Uncharacterized protein</fullName>
    </submittedName>
</protein>
<evidence type="ECO:0000313" key="1">
    <source>
        <dbReference type="EMBL" id="MBC3910739.1"/>
    </source>
</evidence>
<keyword evidence="2" id="KW-1185">Reference proteome</keyword>
<gene>
    <name evidence="1" type="ORF">H8L47_24525</name>
</gene>
<dbReference type="RefSeq" id="WP_186956313.1">
    <property type="nucleotide sequence ID" value="NZ_JACOFX010000019.1"/>
</dbReference>